<dbReference type="Proteomes" id="UP000779900">
    <property type="component" value="Unassembled WGS sequence"/>
</dbReference>
<accession>A0A938BV88</accession>
<evidence type="ECO:0000313" key="1">
    <source>
        <dbReference type="EMBL" id="MBM3332803.1"/>
    </source>
</evidence>
<gene>
    <name evidence="1" type="ORF">FJY68_13315</name>
</gene>
<protein>
    <submittedName>
        <fullName evidence="1">DUF763 domain-containing protein</fullName>
    </submittedName>
</protein>
<dbReference type="InterPro" id="IPR008482">
    <property type="entry name" value="DUF763"/>
</dbReference>
<name>A0A938BV88_UNCW3</name>
<reference evidence="1" key="1">
    <citation type="submission" date="2019-03" db="EMBL/GenBank/DDBJ databases">
        <title>Lake Tanganyika Metagenome-Assembled Genomes (MAGs).</title>
        <authorList>
            <person name="Tran P."/>
        </authorList>
    </citation>
    <scope>NUCLEOTIDE SEQUENCE</scope>
    <source>
        <strain evidence="1">K_DeepCast_150m_m2_040</strain>
    </source>
</reference>
<comment type="caution">
    <text evidence="1">The sequence shown here is derived from an EMBL/GenBank/DDBJ whole genome shotgun (WGS) entry which is preliminary data.</text>
</comment>
<organism evidence="1 2">
    <name type="scientific">candidate division WOR-3 bacterium</name>
    <dbReference type="NCBI Taxonomy" id="2052148"/>
    <lineage>
        <taxon>Bacteria</taxon>
        <taxon>Bacteria division WOR-3</taxon>
    </lineage>
</organism>
<dbReference type="Pfam" id="PF05559">
    <property type="entry name" value="DUF763"/>
    <property type="match status" value="1"/>
</dbReference>
<dbReference type="EMBL" id="VGIR01000140">
    <property type="protein sequence ID" value="MBM3332803.1"/>
    <property type="molecule type" value="Genomic_DNA"/>
</dbReference>
<dbReference type="AlphaFoldDB" id="A0A938BV88"/>
<dbReference type="PANTHER" id="PTHR38597:SF1">
    <property type="entry name" value="BLL3834 PROTEIN"/>
    <property type="match status" value="1"/>
</dbReference>
<evidence type="ECO:0000313" key="2">
    <source>
        <dbReference type="Proteomes" id="UP000779900"/>
    </source>
</evidence>
<sequence>MRRGVAMMPLHWGKAPAWLFQRMVKLCRAVTEIVVTDYGPDELLRRFSDPVWFQSFGCVLGFDWHSSGVTTTVCGALKEAVKGQEASLGLYVCGGKGGASRKTPGEIAGFSEQFSLDGDTLVKASRLSAKVDSAALQDGFQIYQHVFIGTTQGRWAVVQQGMNTDTRWARRYHWLSEELEDFVCEPHQGIACDHMGKPLNMVAAEAQTARQAVAAISGRSPDVTVREFERVRLALARGPESGDSPPEREDARYSPRFRALGMPEQHPVGLADVNPKYLQKALVGTYEKPPEDFTALLLQPGIGPKTIRALALIAEVTHGAPLSFRDPVTYTFAVGGKDGWPYPVDRNAYDRSVAFLDKGIREAKLGNKEKLDALRRLDSWSRTVTRTNDE</sequence>
<proteinExistence type="predicted"/>
<dbReference type="PANTHER" id="PTHR38597">
    <property type="entry name" value="BLL3834 PROTEIN"/>
    <property type="match status" value="1"/>
</dbReference>